<dbReference type="InterPro" id="IPR047713">
    <property type="entry name" value="DHCW_cupin"/>
</dbReference>
<gene>
    <name evidence="1" type="ORF">ABIE21_003171</name>
</gene>
<evidence type="ECO:0000313" key="1">
    <source>
        <dbReference type="EMBL" id="MET4583645.1"/>
    </source>
</evidence>
<dbReference type="InterPro" id="IPR014710">
    <property type="entry name" value="RmlC-like_jellyroll"/>
</dbReference>
<dbReference type="Proteomes" id="UP001549257">
    <property type="component" value="Unassembled WGS sequence"/>
</dbReference>
<protein>
    <submittedName>
        <fullName evidence="1">Quercetin dioxygenase-like cupin family protein</fullName>
    </submittedName>
</protein>
<evidence type="ECO:0000313" key="2">
    <source>
        <dbReference type="Proteomes" id="UP001549257"/>
    </source>
</evidence>
<name>A0ABV2QRS7_9MICO</name>
<sequence>MNLAGHPFSTIDWSGLETTVHAGESGEALWRRVEIGDVRLRMVEYTPGYLADHWCTRGHVLLVLDGELRTELGDGRVSVLTAGQSYQIGTDMEPHRSSTSTGARLFVVD</sequence>
<comment type="caution">
    <text evidence="1">The sequence shown here is derived from an EMBL/GenBank/DDBJ whole genome shotgun (WGS) entry which is preliminary data.</text>
</comment>
<dbReference type="RefSeq" id="WP_354025811.1">
    <property type="nucleotide sequence ID" value="NZ_JBEPSJ010000004.1"/>
</dbReference>
<reference evidence="1 2" key="1">
    <citation type="submission" date="2024-06" db="EMBL/GenBank/DDBJ databases">
        <title>Sorghum-associated microbial communities from plants grown in Nebraska, USA.</title>
        <authorList>
            <person name="Schachtman D."/>
        </authorList>
    </citation>
    <scope>NUCLEOTIDE SEQUENCE [LARGE SCALE GENOMIC DNA]</scope>
    <source>
        <strain evidence="1 2">2857</strain>
    </source>
</reference>
<keyword evidence="2" id="KW-1185">Reference proteome</keyword>
<dbReference type="Gene3D" id="2.60.120.10">
    <property type="entry name" value="Jelly Rolls"/>
    <property type="match status" value="1"/>
</dbReference>
<proteinExistence type="predicted"/>
<dbReference type="EMBL" id="JBEPSJ010000004">
    <property type="protein sequence ID" value="MET4583645.1"/>
    <property type="molecule type" value="Genomic_DNA"/>
</dbReference>
<organism evidence="1 2">
    <name type="scientific">Conyzicola nivalis</name>
    <dbReference type="NCBI Taxonomy" id="1477021"/>
    <lineage>
        <taxon>Bacteria</taxon>
        <taxon>Bacillati</taxon>
        <taxon>Actinomycetota</taxon>
        <taxon>Actinomycetes</taxon>
        <taxon>Micrococcales</taxon>
        <taxon>Microbacteriaceae</taxon>
        <taxon>Conyzicola</taxon>
    </lineage>
</organism>
<accession>A0ABV2QRS7</accession>
<dbReference type="InterPro" id="IPR011051">
    <property type="entry name" value="RmlC_Cupin_sf"/>
</dbReference>
<dbReference type="SUPFAM" id="SSF51182">
    <property type="entry name" value="RmlC-like cupins"/>
    <property type="match status" value="1"/>
</dbReference>
<dbReference type="NCBIfam" id="NF038084">
    <property type="entry name" value="DHCW_cupin"/>
    <property type="match status" value="1"/>
</dbReference>